<protein>
    <recommendedName>
        <fullName evidence="2">biotin carboxylase</fullName>
        <ecNumber evidence="2">6.3.4.14</ecNumber>
    </recommendedName>
</protein>
<dbReference type="Gene3D" id="3.30.470.20">
    <property type="entry name" value="ATP-grasp fold, B domain"/>
    <property type="match status" value="1"/>
</dbReference>
<dbReference type="InterPro" id="IPR005482">
    <property type="entry name" value="Biotin_COase_C"/>
</dbReference>
<dbReference type="PANTHER" id="PTHR48095:SF2">
    <property type="entry name" value="BIOTIN CARBOXYLASE, CHLOROPLASTIC"/>
    <property type="match status" value="1"/>
</dbReference>
<dbReference type="SUPFAM" id="SSF51246">
    <property type="entry name" value="Rudiment single hybrid motif"/>
    <property type="match status" value="1"/>
</dbReference>
<dbReference type="GO" id="GO:0005524">
    <property type="term" value="F:ATP binding"/>
    <property type="evidence" value="ECO:0007669"/>
    <property type="project" value="UniProtKB-UniRule"/>
</dbReference>
<dbReference type="Pfam" id="PF02786">
    <property type="entry name" value="CPSase_L_D2"/>
    <property type="match status" value="1"/>
</dbReference>
<feature type="domain" description="ATP-grasp" evidence="9">
    <location>
        <begin position="120"/>
        <end position="321"/>
    </location>
</feature>
<dbReference type="OrthoDB" id="5166719at2"/>
<dbReference type="PROSITE" id="PS50975">
    <property type="entry name" value="ATP_GRASP"/>
    <property type="match status" value="1"/>
</dbReference>
<feature type="region of interest" description="Disordered" evidence="8">
    <location>
        <begin position="446"/>
        <end position="471"/>
    </location>
</feature>
<keyword evidence="3" id="KW-0436">Ligase</keyword>
<evidence type="ECO:0000256" key="7">
    <source>
        <dbReference type="PROSITE-ProRule" id="PRU00409"/>
    </source>
</evidence>
<dbReference type="GO" id="GO:0004075">
    <property type="term" value="F:biotin carboxylase activity"/>
    <property type="evidence" value="ECO:0007669"/>
    <property type="project" value="UniProtKB-EC"/>
</dbReference>
<accession>A0A3D9SX48</accession>
<dbReference type="Pfam" id="PF02785">
    <property type="entry name" value="Biotin_carb_C"/>
    <property type="match status" value="1"/>
</dbReference>
<keyword evidence="5 7" id="KW-0067">ATP-binding</keyword>
<gene>
    <name evidence="11" type="ORF">DFJ69_3048</name>
</gene>
<comment type="caution">
    <text evidence="11">The sequence shown here is derived from an EMBL/GenBank/DDBJ whole genome shotgun (WGS) entry which is preliminary data.</text>
</comment>
<comment type="function">
    <text evidence="1">This protein is a component of the acetyl coenzyme A carboxylase complex; first, biotin carboxylase catalyzes the carboxylation of the carrier protein and then the transcarboxylase transfers the carboxyl group to form malonyl-CoA.</text>
</comment>
<dbReference type="InterPro" id="IPR011054">
    <property type="entry name" value="Rudment_hybrid_motif"/>
</dbReference>
<evidence type="ECO:0000259" key="10">
    <source>
        <dbReference type="PROSITE" id="PS50979"/>
    </source>
</evidence>
<dbReference type="InterPro" id="IPR005481">
    <property type="entry name" value="BC-like_N"/>
</dbReference>
<dbReference type="Pfam" id="PF00289">
    <property type="entry name" value="Biotin_carb_N"/>
    <property type="match status" value="1"/>
</dbReference>
<dbReference type="InterPro" id="IPR011764">
    <property type="entry name" value="Biotin_carboxylation_dom"/>
</dbReference>
<dbReference type="SMART" id="SM00878">
    <property type="entry name" value="Biotin_carb_C"/>
    <property type="match status" value="1"/>
</dbReference>
<dbReference type="EMBL" id="QTTT01000001">
    <property type="protein sequence ID" value="REE97575.1"/>
    <property type="molecule type" value="Genomic_DNA"/>
</dbReference>
<dbReference type="InterPro" id="IPR051602">
    <property type="entry name" value="ACC_Biotin_Carboxylase"/>
</dbReference>
<evidence type="ECO:0000313" key="11">
    <source>
        <dbReference type="EMBL" id="REE97575.1"/>
    </source>
</evidence>
<dbReference type="SUPFAM" id="SSF56059">
    <property type="entry name" value="Glutathione synthetase ATP-binding domain-like"/>
    <property type="match status" value="1"/>
</dbReference>
<evidence type="ECO:0000259" key="9">
    <source>
        <dbReference type="PROSITE" id="PS50975"/>
    </source>
</evidence>
<organism evidence="11 12">
    <name type="scientific">Thermomonospora umbrina</name>
    <dbReference type="NCBI Taxonomy" id="111806"/>
    <lineage>
        <taxon>Bacteria</taxon>
        <taxon>Bacillati</taxon>
        <taxon>Actinomycetota</taxon>
        <taxon>Actinomycetes</taxon>
        <taxon>Streptosporangiales</taxon>
        <taxon>Thermomonosporaceae</taxon>
        <taxon>Thermomonospora</taxon>
    </lineage>
</organism>
<feature type="domain" description="Biotin carboxylation" evidence="10">
    <location>
        <begin position="1"/>
        <end position="452"/>
    </location>
</feature>
<evidence type="ECO:0000256" key="2">
    <source>
        <dbReference type="ARBA" id="ARBA00013263"/>
    </source>
</evidence>
<sequence length="471" mass="50019">MFEKILIAGRGEIAVRIARTCREMGIRTVAVHSTADRDGAAARYADETVQIGPPQPRRSYMYAPSLIEAALRTSAEAVHPGYGFLSEDPDFARMCAENGLTLIGPGPDVMETIGDKARTRALLAAAGLPVLPGSAGAVASLAEAEEVAAEVGYPVIVKAVAGGGGRGIAVARDLGELRRVHRETTASARAMFGDGAVYLERYLPRARHLEVQVLCDGHGAVLHLGERDCSTQRRRQKLIEEAPAPGLAAEVRERLAEYAVTAAKTLRHSGLGTVEFLLDDSADGAGDVTFMEVNGRIQVEHPVTEMVTGLDLVREQIEVAAGRRLTLAQDDVRISGWAIECRINAEDADAGWRPAPGRLEVFRVPGGPGVRVDAGFEQGDTVPPYYDSMVAKLVVWAPDRAGAIARARRALDEFAVSGPGVVTTLPLLGRLLAHPAFVEARHHTAFVDERTEPGPSTGVPPPGDGAIPPDG</sequence>
<keyword evidence="12" id="KW-1185">Reference proteome</keyword>
<evidence type="ECO:0000313" key="12">
    <source>
        <dbReference type="Proteomes" id="UP000256661"/>
    </source>
</evidence>
<evidence type="ECO:0000256" key="4">
    <source>
        <dbReference type="ARBA" id="ARBA00022741"/>
    </source>
</evidence>
<dbReference type="PROSITE" id="PS50979">
    <property type="entry name" value="BC"/>
    <property type="match status" value="1"/>
</dbReference>
<evidence type="ECO:0000256" key="1">
    <source>
        <dbReference type="ARBA" id="ARBA00003761"/>
    </source>
</evidence>
<evidence type="ECO:0000256" key="3">
    <source>
        <dbReference type="ARBA" id="ARBA00022598"/>
    </source>
</evidence>
<proteinExistence type="predicted"/>
<keyword evidence="4 7" id="KW-0547">Nucleotide-binding</keyword>
<dbReference type="EC" id="6.3.4.14" evidence="2"/>
<dbReference type="GO" id="GO:0046872">
    <property type="term" value="F:metal ion binding"/>
    <property type="evidence" value="ECO:0007669"/>
    <property type="project" value="InterPro"/>
</dbReference>
<evidence type="ECO:0000256" key="5">
    <source>
        <dbReference type="ARBA" id="ARBA00022840"/>
    </source>
</evidence>
<evidence type="ECO:0000256" key="6">
    <source>
        <dbReference type="ARBA" id="ARBA00048600"/>
    </source>
</evidence>
<dbReference type="InterPro" id="IPR016185">
    <property type="entry name" value="PreATP-grasp_dom_sf"/>
</dbReference>
<evidence type="ECO:0000256" key="8">
    <source>
        <dbReference type="SAM" id="MobiDB-lite"/>
    </source>
</evidence>
<dbReference type="PANTHER" id="PTHR48095">
    <property type="entry name" value="PYRUVATE CARBOXYLASE SUBUNIT A"/>
    <property type="match status" value="1"/>
</dbReference>
<dbReference type="InterPro" id="IPR005479">
    <property type="entry name" value="CPAse_ATP-bd"/>
</dbReference>
<dbReference type="AlphaFoldDB" id="A0A3D9SX48"/>
<dbReference type="Proteomes" id="UP000256661">
    <property type="component" value="Unassembled WGS sequence"/>
</dbReference>
<dbReference type="InterPro" id="IPR011761">
    <property type="entry name" value="ATP-grasp"/>
</dbReference>
<comment type="catalytic activity">
    <reaction evidence="6">
        <text>N(6)-biotinyl-L-lysyl-[protein] + hydrogencarbonate + ATP = N(6)-carboxybiotinyl-L-lysyl-[protein] + ADP + phosphate + H(+)</text>
        <dbReference type="Rhea" id="RHEA:13501"/>
        <dbReference type="Rhea" id="RHEA-COMP:10505"/>
        <dbReference type="Rhea" id="RHEA-COMP:10506"/>
        <dbReference type="ChEBI" id="CHEBI:15378"/>
        <dbReference type="ChEBI" id="CHEBI:17544"/>
        <dbReference type="ChEBI" id="CHEBI:30616"/>
        <dbReference type="ChEBI" id="CHEBI:43474"/>
        <dbReference type="ChEBI" id="CHEBI:83144"/>
        <dbReference type="ChEBI" id="CHEBI:83145"/>
        <dbReference type="ChEBI" id="CHEBI:456216"/>
        <dbReference type="EC" id="6.3.4.14"/>
    </reaction>
</comment>
<dbReference type="RefSeq" id="WP_116023052.1">
    <property type="nucleotide sequence ID" value="NZ_QTTT01000001.1"/>
</dbReference>
<dbReference type="SUPFAM" id="SSF52440">
    <property type="entry name" value="PreATP-grasp domain"/>
    <property type="match status" value="1"/>
</dbReference>
<name>A0A3D9SX48_9ACTN</name>
<reference evidence="11 12" key="1">
    <citation type="submission" date="2018-08" db="EMBL/GenBank/DDBJ databases">
        <title>Sequencing the genomes of 1000 actinobacteria strains.</title>
        <authorList>
            <person name="Klenk H.-P."/>
        </authorList>
    </citation>
    <scope>NUCLEOTIDE SEQUENCE [LARGE SCALE GENOMIC DNA]</scope>
    <source>
        <strain evidence="11 12">DSM 43927</strain>
    </source>
</reference>